<evidence type="ECO:0000313" key="6">
    <source>
        <dbReference type="EMBL" id="GME74526.1"/>
    </source>
</evidence>
<sequence>MFLRSTVSRSHSLLHAKRVLSVGYNFQPSTKFSLSRYNSSLNVETLEDIDTEDLNKLLHPALLQKAELNNKEFKELEENISKGDNFNVNDSKKYTSLLNFVNIYSEFKNNLQEYNELKELYNEETTSEISNESSNKVSDEDIESIQLMKNEVIDELKNLIPTLKKNGLKLKQNLLPPSHPFLNNSCILELRPGVGGHESNIFTEDLLEMYIRYSQVNNWRYEVMSKTNHASGKGIIEATLWVNQPGSYDRLRHEAGVHRVQRVPETETKGRVHTSASGVVVLPKIDETDTDSVMLRKFKPDELRIDVMRASGSGGQHVNTTESAVRITHLPTGITVNIQDERSQHKNKDKAMTILRSRLAEREMREKTEKERANRLDQVSSVDRSDKIRTYNYQQNRVTDHRCNFTLYDLENCMNGTKLDEIIDAVESKETNERANELISSLSK</sequence>
<dbReference type="GO" id="GO:0003747">
    <property type="term" value="F:translation release factor activity"/>
    <property type="evidence" value="ECO:0007669"/>
    <property type="project" value="InterPro"/>
</dbReference>
<dbReference type="PANTHER" id="PTHR43804">
    <property type="entry name" value="LD18447P"/>
    <property type="match status" value="1"/>
</dbReference>
<keyword evidence="7" id="KW-1185">Reference proteome</keyword>
<dbReference type="FunFam" id="3.30.160.20:FF:000004">
    <property type="entry name" value="Peptide chain release factor 1"/>
    <property type="match status" value="1"/>
</dbReference>
<evidence type="ECO:0000256" key="1">
    <source>
        <dbReference type="ARBA" id="ARBA00010835"/>
    </source>
</evidence>
<dbReference type="PROSITE" id="PS00745">
    <property type="entry name" value="RF_PROK_I"/>
    <property type="match status" value="1"/>
</dbReference>
<dbReference type="Gene3D" id="3.30.70.1660">
    <property type="match status" value="1"/>
</dbReference>
<dbReference type="Proteomes" id="UP001165120">
    <property type="component" value="Unassembled WGS sequence"/>
</dbReference>
<dbReference type="SUPFAM" id="SSF75620">
    <property type="entry name" value="Release factor"/>
    <property type="match status" value="1"/>
</dbReference>
<protein>
    <recommendedName>
        <fullName evidence="4">Peptide chain release factor 1, mitochondrial</fullName>
    </recommendedName>
</protein>
<dbReference type="Pfam" id="PF03462">
    <property type="entry name" value="PCRF"/>
    <property type="match status" value="1"/>
</dbReference>
<dbReference type="InterPro" id="IPR000352">
    <property type="entry name" value="Pep_chain_release_fac_I"/>
</dbReference>
<dbReference type="InterPro" id="IPR050057">
    <property type="entry name" value="Prokaryotic/Mito_RF"/>
</dbReference>
<dbReference type="InterPro" id="IPR005139">
    <property type="entry name" value="PCRF"/>
</dbReference>
<dbReference type="EMBL" id="BSXN01001797">
    <property type="protein sequence ID" value="GME74526.1"/>
    <property type="molecule type" value="Genomic_DNA"/>
</dbReference>
<comment type="caution">
    <text evidence="6">The sequence shown here is derived from an EMBL/GenBank/DDBJ whole genome shotgun (WGS) entry which is preliminary data.</text>
</comment>
<dbReference type="SMART" id="SM00937">
    <property type="entry name" value="PCRF"/>
    <property type="match status" value="1"/>
</dbReference>
<accession>A0A9W6T3N2</accession>
<reference evidence="6" key="1">
    <citation type="submission" date="2023-04" db="EMBL/GenBank/DDBJ databases">
        <title>Candida boidinii NBRC 10035.</title>
        <authorList>
            <person name="Ichikawa N."/>
            <person name="Sato H."/>
            <person name="Tonouchi N."/>
        </authorList>
    </citation>
    <scope>NUCLEOTIDE SEQUENCE</scope>
    <source>
        <strain evidence="6">NBRC 10035</strain>
    </source>
</reference>
<keyword evidence="3" id="KW-0648">Protein biosynthesis</keyword>
<evidence type="ECO:0000313" key="7">
    <source>
        <dbReference type="Proteomes" id="UP001165120"/>
    </source>
</evidence>
<organism evidence="6 7">
    <name type="scientific">Candida boidinii</name>
    <name type="common">Yeast</name>
    <dbReference type="NCBI Taxonomy" id="5477"/>
    <lineage>
        <taxon>Eukaryota</taxon>
        <taxon>Fungi</taxon>
        <taxon>Dikarya</taxon>
        <taxon>Ascomycota</taxon>
        <taxon>Saccharomycotina</taxon>
        <taxon>Pichiomycetes</taxon>
        <taxon>Pichiales</taxon>
        <taxon>Pichiaceae</taxon>
        <taxon>Ogataea</taxon>
        <taxon>Ogataea/Candida clade</taxon>
    </lineage>
</organism>
<evidence type="ECO:0000256" key="2">
    <source>
        <dbReference type="ARBA" id="ARBA00022481"/>
    </source>
</evidence>
<name>A0A9W6T3N2_CANBO</name>
<dbReference type="InterPro" id="IPR045853">
    <property type="entry name" value="Pep_chain_release_fac_I_sf"/>
</dbReference>
<dbReference type="AlphaFoldDB" id="A0A9W6T3N2"/>
<dbReference type="GO" id="GO:0005739">
    <property type="term" value="C:mitochondrion"/>
    <property type="evidence" value="ECO:0007669"/>
    <property type="project" value="UniProtKB-ARBA"/>
</dbReference>
<dbReference type="Pfam" id="PF00472">
    <property type="entry name" value="RF-1"/>
    <property type="match status" value="1"/>
</dbReference>
<feature type="domain" description="Prokaryotic-type class I peptide chain release factors" evidence="5">
    <location>
        <begin position="309"/>
        <end position="325"/>
    </location>
</feature>
<comment type="similarity">
    <text evidence="1">Belongs to the prokaryotic/mitochondrial release factor family.</text>
</comment>
<dbReference type="PANTHER" id="PTHR43804:SF7">
    <property type="entry name" value="LD18447P"/>
    <property type="match status" value="1"/>
</dbReference>
<proteinExistence type="inferred from homology"/>
<evidence type="ECO:0000259" key="5">
    <source>
        <dbReference type="PROSITE" id="PS00745"/>
    </source>
</evidence>
<gene>
    <name evidence="6" type="ORF">Cboi02_000444200</name>
</gene>
<evidence type="ECO:0000256" key="3">
    <source>
        <dbReference type="ARBA" id="ARBA00022917"/>
    </source>
</evidence>
<dbReference type="GO" id="GO:0032543">
    <property type="term" value="P:mitochondrial translation"/>
    <property type="evidence" value="ECO:0007669"/>
    <property type="project" value="UniProtKB-ARBA"/>
</dbReference>
<dbReference type="Gene3D" id="3.30.160.20">
    <property type="match status" value="1"/>
</dbReference>
<evidence type="ECO:0000256" key="4">
    <source>
        <dbReference type="ARBA" id="ARBA00067174"/>
    </source>
</evidence>
<keyword evidence="2" id="KW-0488">Methylation</keyword>